<organism evidence="1">
    <name type="scientific">uncultured Caudovirales phage</name>
    <dbReference type="NCBI Taxonomy" id="2100421"/>
    <lineage>
        <taxon>Viruses</taxon>
        <taxon>Duplodnaviria</taxon>
        <taxon>Heunggongvirae</taxon>
        <taxon>Uroviricota</taxon>
        <taxon>Caudoviricetes</taxon>
        <taxon>Peduoviridae</taxon>
        <taxon>Maltschvirus</taxon>
        <taxon>Maltschvirus maltsch</taxon>
    </lineage>
</organism>
<protein>
    <submittedName>
        <fullName evidence="1">Uncharacterized protein</fullName>
    </submittedName>
</protein>
<sequence length="53" mass="6001">MKITLSRQEVEKILLDYANNLVEGYGFNEVVGGSYRDIPSSVDLVKVEPKEQE</sequence>
<evidence type="ECO:0000313" key="1">
    <source>
        <dbReference type="EMBL" id="CAB4141566.1"/>
    </source>
</evidence>
<proteinExistence type="predicted"/>
<gene>
    <name evidence="1" type="ORF">UFOVP415_25</name>
</gene>
<name>A0A6J5M959_9CAUD</name>
<reference evidence="1" key="1">
    <citation type="submission" date="2020-04" db="EMBL/GenBank/DDBJ databases">
        <authorList>
            <person name="Chiriac C."/>
            <person name="Salcher M."/>
            <person name="Ghai R."/>
            <person name="Kavagutti S V."/>
        </authorList>
    </citation>
    <scope>NUCLEOTIDE SEQUENCE</scope>
</reference>
<dbReference type="EMBL" id="LR796390">
    <property type="protein sequence ID" value="CAB4141566.1"/>
    <property type="molecule type" value="Genomic_DNA"/>
</dbReference>
<accession>A0A6J5M959</accession>